<dbReference type="EMBL" id="CP012159">
    <property type="protein sequence ID" value="AKT43979.1"/>
    <property type="molecule type" value="Genomic_DNA"/>
</dbReference>
<reference evidence="3 4" key="1">
    <citation type="submission" date="2015-07" db="EMBL/GenBank/DDBJ databases">
        <title>Genome analysis of myxobacterium Chondromyces crocatus Cm c5 reveals a high potential for natural compound synthesis and the genetic basis for the loss of fruiting body formation.</title>
        <authorList>
            <person name="Zaburannyi N."/>
            <person name="Bunk B."/>
            <person name="Maier J."/>
            <person name="Overmann J."/>
            <person name="Mueller R."/>
        </authorList>
    </citation>
    <scope>NUCLEOTIDE SEQUENCE [LARGE SCALE GENOMIC DNA]</scope>
    <source>
        <strain evidence="3 4">Cm c5</strain>
    </source>
</reference>
<dbReference type="STRING" id="52.CMC5_082170"/>
<dbReference type="RefSeq" id="WP_050435376.1">
    <property type="nucleotide sequence ID" value="NZ_CP012159.1"/>
</dbReference>
<evidence type="ECO:0000256" key="2">
    <source>
        <dbReference type="SAM" id="SignalP"/>
    </source>
</evidence>
<dbReference type="InterPro" id="IPR017853">
    <property type="entry name" value="GH"/>
</dbReference>
<dbReference type="AlphaFoldDB" id="A0A0K1ET50"/>
<dbReference type="KEGG" id="ccro:CMC5_082170"/>
<organism evidence="3 4">
    <name type="scientific">Chondromyces crocatus</name>
    <dbReference type="NCBI Taxonomy" id="52"/>
    <lineage>
        <taxon>Bacteria</taxon>
        <taxon>Pseudomonadati</taxon>
        <taxon>Myxococcota</taxon>
        <taxon>Polyangia</taxon>
        <taxon>Polyangiales</taxon>
        <taxon>Polyangiaceae</taxon>
        <taxon>Chondromyces</taxon>
    </lineage>
</organism>
<keyword evidence="2" id="KW-0732">Signal</keyword>
<dbReference type="GO" id="GO:0004553">
    <property type="term" value="F:hydrolase activity, hydrolyzing O-glycosyl compounds"/>
    <property type="evidence" value="ECO:0007669"/>
    <property type="project" value="TreeGrafter"/>
</dbReference>
<feature type="region of interest" description="Disordered" evidence="1">
    <location>
        <begin position="26"/>
        <end position="60"/>
    </location>
</feature>
<evidence type="ECO:0000256" key="1">
    <source>
        <dbReference type="SAM" id="MobiDB-lite"/>
    </source>
</evidence>
<accession>A0A0K1ET50</accession>
<sequence>MHRRALSLILAAGLLSLAGACGGDDGGSGGSGGAGGTGASGAGGPGGAGGQGGNGGGDPSGLGGPFRYGINFGYPNSGWNDAIFAELARDAGANGARLKLSETHLDTWGYEIEVGDMQAYASIGMSRHAAFLIGPTAEHSTAPAGTPDWQLDQYIPKGLYEPITLPDGTINPANPWATYVYETVSVYKPWVDTWEVWNEPDWVADWQFTQTWWDQPPTKEQLVRFNGSIFDYVRMLRVTHEAARKADPAAKIALGGIGYPSFLSAVLRYTDNPAGGAVSPEHPETGAAYFDVVSFHYYPIYTPGSSDRGAEGFLRLRDEMATELSKANVTGKRWIVTETGAPRLVVGSNPGGAEYARNYLLKAMVFAQAAGIEGVDWFVLGDGAADDNTNDPYGLMGLYRHLGTLSTPGQAQLTDSGQAYRTLGGLLDGARHDPATTAALALPDDVGGAAFQILDGRQALVLWARTGNAGETASASYTLTTSLSFAGHRWDYSRTLDVDTHTPVDGKIALTLDASPQIFVEQ</sequence>
<proteinExistence type="predicted"/>
<dbReference type="PANTHER" id="PTHR12631">
    <property type="entry name" value="ALPHA-L-IDURONIDASE"/>
    <property type="match status" value="1"/>
</dbReference>
<dbReference type="OrthoDB" id="9802522at2"/>
<dbReference type="Proteomes" id="UP000067626">
    <property type="component" value="Chromosome"/>
</dbReference>
<feature type="signal peptide" evidence="2">
    <location>
        <begin position="1"/>
        <end position="20"/>
    </location>
</feature>
<gene>
    <name evidence="3" type="ORF">CMC5_082170</name>
</gene>
<evidence type="ECO:0008006" key="5">
    <source>
        <dbReference type="Google" id="ProtNLM"/>
    </source>
</evidence>
<dbReference type="PANTHER" id="PTHR12631:SF11">
    <property type="entry name" value="GLYCOSIDE HYDROLASE FAMILY 5 DOMAIN-CONTAINING PROTEIN"/>
    <property type="match status" value="1"/>
</dbReference>
<dbReference type="PROSITE" id="PS51257">
    <property type="entry name" value="PROKAR_LIPOPROTEIN"/>
    <property type="match status" value="1"/>
</dbReference>
<protein>
    <recommendedName>
        <fullName evidence="5">Glycoside hydrolase family 5 domain-containing protein</fullName>
    </recommendedName>
</protein>
<name>A0A0K1ET50_CHOCO</name>
<dbReference type="InterPro" id="IPR051923">
    <property type="entry name" value="Glycosyl_Hydrolase_39"/>
</dbReference>
<feature type="chain" id="PRO_5005459929" description="Glycoside hydrolase family 5 domain-containing protein" evidence="2">
    <location>
        <begin position="21"/>
        <end position="522"/>
    </location>
</feature>
<evidence type="ECO:0000313" key="3">
    <source>
        <dbReference type="EMBL" id="AKT43979.1"/>
    </source>
</evidence>
<dbReference type="SUPFAM" id="SSF51445">
    <property type="entry name" value="(Trans)glycosidases"/>
    <property type="match status" value="1"/>
</dbReference>
<keyword evidence="4" id="KW-1185">Reference proteome</keyword>
<dbReference type="Gene3D" id="3.20.20.80">
    <property type="entry name" value="Glycosidases"/>
    <property type="match status" value="1"/>
</dbReference>
<evidence type="ECO:0000313" key="4">
    <source>
        <dbReference type="Proteomes" id="UP000067626"/>
    </source>
</evidence>